<dbReference type="FunFam" id="2.40.50.140:FF:000051">
    <property type="entry name" value="RNA-binding transcriptional accessory protein"/>
    <property type="match status" value="1"/>
</dbReference>
<accession>D8TNM0</accession>
<comment type="subunit">
    <text evidence="11">Component of the chloroplast ribosome 30S and 70S subunits, as well as polysomes.</text>
</comment>
<dbReference type="RefSeq" id="XP_002947880.1">
    <property type="nucleotide sequence ID" value="XM_002947834.1"/>
</dbReference>
<dbReference type="SUPFAM" id="SSF46934">
    <property type="entry name" value="UBA-like"/>
    <property type="match status" value="2"/>
</dbReference>
<dbReference type="GO" id="GO:0003746">
    <property type="term" value="F:translation elongation factor activity"/>
    <property type="evidence" value="ECO:0007669"/>
    <property type="project" value="UniProtKB-UniRule"/>
</dbReference>
<dbReference type="PROSITE" id="PS50126">
    <property type="entry name" value="S1"/>
    <property type="match status" value="1"/>
</dbReference>
<keyword evidence="3" id="KW-0150">Chloroplast</keyword>
<keyword evidence="12" id="KW-0496">Mitochondrion</keyword>
<dbReference type="Gene3D" id="2.40.50.140">
    <property type="entry name" value="Nucleic acid-binding proteins"/>
    <property type="match status" value="1"/>
</dbReference>
<reference evidence="16 17" key="1">
    <citation type="journal article" date="2010" name="Science">
        <title>Genomic analysis of organismal complexity in the multicellular green alga Volvox carteri.</title>
        <authorList>
            <person name="Prochnik S.E."/>
            <person name="Umen J."/>
            <person name="Nedelcu A.M."/>
            <person name="Hallmann A."/>
            <person name="Miller S.M."/>
            <person name="Nishii I."/>
            <person name="Ferris P."/>
            <person name="Kuo A."/>
            <person name="Mitros T."/>
            <person name="Fritz-Laylin L.K."/>
            <person name="Hellsten U."/>
            <person name="Chapman J."/>
            <person name="Simakov O."/>
            <person name="Rensing S.A."/>
            <person name="Terry A."/>
            <person name="Pangilinan J."/>
            <person name="Kapitonov V."/>
            <person name="Jurka J."/>
            <person name="Salamov A."/>
            <person name="Shapiro H."/>
            <person name="Schmutz J."/>
            <person name="Grimwood J."/>
            <person name="Lindquist E."/>
            <person name="Lucas S."/>
            <person name="Grigoriev I.V."/>
            <person name="Schmitt R."/>
            <person name="Kirk D."/>
            <person name="Rokhsar D.S."/>
        </authorList>
    </citation>
    <scope>NUCLEOTIDE SEQUENCE [LARGE SCALE GENOMIC DNA]</scope>
    <source>
        <strain evidence="17">f. Nagariensis / Eve</strain>
    </source>
</reference>
<evidence type="ECO:0000259" key="15">
    <source>
        <dbReference type="PROSITE" id="PS50126"/>
    </source>
</evidence>
<comment type="subunit">
    <text evidence="10">Component of the chloroplast ribosome 70S subunit, and at low levels, present in polysomes.</text>
</comment>
<evidence type="ECO:0000256" key="10">
    <source>
        <dbReference type="ARBA" id="ARBA00065253"/>
    </source>
</evidence>
<keyword evidence="17" id="KW-1185">Reference proteome</keyword>
<keyword evidence="5" id="KW-0677">Repeat</keyword>
<dbReference type="AlphaFoldDB" id="D8TNM0"/>
<sequence>MLGRELGRKASAQAHGRNIVARLRPVAGRRQLAFKGVRPSVRVFAEAPAASEPAKLLRLEDIQEGAEYEGTVTAVENFGAFVDIGTSTNGLIHISKLAAGFTKNAKDVVSRGQKVTVKVLNVDAAKKRVSLELTSGGEAAPAAAEEEEVANDIVDVADERADGGDDEEEDEVEVELEEGQVEVYADLPGFQDIPFVMDMDDEGELSEAAVAALEADLDAAEIKYELEGPAYLEEITGKVSRIEDYGLFLDFDWNGKKFTGLLARDEMKVPSSALPEEAQAALRAEWADTEFEMPQFVELADDELDIKKFYQPGDEVPAFVLESKLVDPRGITLTHFTDEDVAAEADLMEGEDEVEGSSPVEDASEYQGYSAEGLEEADTTYETAEMRTGLIKGKNGFQVAPLGLPSRSTEASSGLAILGTSETDFDGDEVQLVEYWNTEMYESIPKDVLKRIGLKMSFNERGEAEFTERPDFEDTEDVPIYLYNGDVEARAREFLEDLLDDDTEEAELPARAARRPIVLAAAVQNISASDVKQLRDKTGAGMMDCKKALTECGGDAEAAAEWLRKKGLSGADKKAGRLAAEGAVARYIHPGSRLGVLLEVNCETDFVAASEKFQALVGELGMIIAATDCICVSPEDVPAELLAKEREVEMGKEDLANKPEAIRAKIVEGRLEKIKNQMALTNQMTLSDPDKTVANLVKETIAAVGENIKIRRFTKYRLGEGLEKKSSDFAAEVAQQTQAKAAAPKPEEPKKEEPKVEAKPAVQVSAGVVKQLRDKTGAGMMDCKKALAECNNDMEKATEWLRMKGLASADKKAGRVAAEGVIASYIHPGSRLGVLLEVNCETDFVAASEKFNELVNYIAMGIVAGQNVQYVSADDIPAEVFEREKQIEMGREDLKNKPEAIRAKIAEGRAKKIAQEMCLLDQPFLTDPSKTVADAIKEAIAAIGEKISVRRFIKYQLGEGLEKKSNDFAAEVAAATGMK</sequence>
<evidence type="ECO:0000256" key="4">
    <source>
        <dbReference type="ARBA" id="ARBA00022640"/>
    </source>
</evidence>
<dbReference type="PROSITE" id="PS01126">
    <property type="entry name" value="EF_TS_1"/>
    <property type="match status" value="2"/>
</dbReference>
<dbReference type="STRING" id="3068.D8TNM0"/>
<dbReference type="EMBL" id="GL378329">
    <property type="protein sequence ID" value="EFJ50868.1"/>
    <property type="molecule type" value="Genomic_DNA"/>
</dbReference>
<dbReference type="CDD" id="cd05685">
    <property type="entry name" value="S1_Tex"/>
    <property type="match status" value="1"/>
</dbReference>
<dbReference type="OrthoDB" id="277235at2759"/>
<feature type="domain" description="S1 motif" evidence="15">
    <location>
        <begin position="65"/>
        <end position="134"/>
    </location>
</feature>
<dbReference type="HAMAP" id="MF_00050">
    <property type="entry name" value="EF_Ts"/>
    <property type="match status" value="2"/>
</dbReference>
<feature type="compositionally biased region" description="Low complexity" evidence="14">
    <location>
        <begin position="730"/>
        <end position="744"/>
    </location>
</feature>
<dbReference type="InterPro" id="IPR018101">
    <property type="entry name" value="Transl_elong_Ts_CS"/>
</dbReference>
<dbReference type="GO" id="GO:0009507">
    <property type="term" value="C:chloroplast"/>
    <property type="evidence" value="ECO:0007669"/>
    <property type="project" value="UniProtKB-SubCell"/>
</dbReference>
<dbReference type="PANTHER" id="PTHR11741:SF10">
    <property type="entry name" value="POLYPROTEIN OF EF-TS, CHLOROPLASTIC"/>
    <property type="match status" value="1"/>
</dbReference>
<dbReference type="InterPro" id="IPR044146">
    <property type="entry name" value="S1_Tex"/>
</dbReference>
<dbReference type="FunFam" id="1.10.286.20:FF:000001">
    <property type="entry name" value="Elongation factor Ts"/>
    <property type="match status" value="2"/>
</dbReference>
<proteinExistence type="inferred from homology"/>
<comment type="similarity">
    <text evidence="2 12 13">Belongs to the EF-Ts family.</text>
</comment>
<feature type="region of interest" description="Disordered" evidence="14">
    <location>
        <begin position="350"/>
        <end position="376"/>
    </location>
</feature>
<comment type="function">
    <text evidence="8 12 13">Associates with the EF-Tu.GDP complex and induces the exchange of GDP to GTP. It remains bound to the aminoacyl-tRNA.EF-Tu.GTP complex up to the GTP hydrolysis stage on the ribosome.</text>
</comment>
<protein>
    <recommendedName>
        <fullName evidence="12">Elongation factor Ts, mitochondrial</fullName>
        <shortName evidence="12">EF-Ts</shortName>
        <shortName evidence="12">EF-TsMt</shortName>
    </recommendedName>
</protein>
<feature type="region of interest" description="Disordered" evidence="14">
    <location>
        <begin position="730"/>
        <end position="759"/>
    </location>
</feature>
<dbReference type="PROSITE" id="PS01127">
    <property type="entry name" value="EF_TS_2"/>
    <property type="match status" value="2"/>
</dbReference>
<dbReference type="Gene3D" id="1.10.286.20">
    <property type="match status" value="2"/>
</dbReference>
<evidence type="ECO:0000256" key="3">
    <source>
        <dbReference type="ARBA" id="ARBA00022528"/>
    </source>
</evidence>
<dbReference type="Gene3D" id="1.10.8.10">
    <property type="entry name" value="DNA helicase RuvA subunit, C-terminal domain"/>
    <property type="match status" value="2"/>
</dbReference>
<dbReference type="InterPro" id="IPR009060">
    <property type="entry name" value="UBA-like_sf"/>
</dbReference>
<evidence type="ECO:0000256" key="14">
    <source>
        <dbReference type="SAM" id="MobiDB-lite"/>
    </source>
</evidence>
<dbReference type="SMART" id="SM00316">
    <property type="entry name" value="S1"/>
    <property type="match status" value="2"/>
</dbReference>
<dbReference type="CDD" id="cd14275">
    <property type="entry name" value="UBA_EF-Ts"/>
    <property type="match status" value="2"/>
</dbReference>
<dbReference type="FunFam" id="1.10.8.10:FF:000001">
    <property type="entry name" value="Elongation factor Ts"/>
    <property type="match status" value="2"/>
</dbReference>
<evidence type="ECO:0000313" key="16">
    <source>
        <dbReference type="EMBL" id="EFJ50868.1"/>
    </source>
</evidence>
<organism evidence="17">
    <name type="scientific">Volvox carteri f. nagariensis</name>
    <dbReference type="NCBI Taxonomy" id="3068"/>
    <lineage>
        <taxon>Eukaryota</taxon>
        <taxon>Viridiplantae</taxon>
        <taxon>Chlorophyta</taxon>
        <taxon>core chlorophytes</taxon>
        <taxon>Chlorophyceae</taxon>
        <taxon>CS clade</taxon>
        <taxon>Chlamydomonadales</taxon>
        <taxon>Volvocaceae</taxon>
        <taxon>Volvox</taxon>
    </lineage>
</organism>
<evidence type="ECO:0000256" key="9">
    <source>
        <dbReference type="ARBA" id="ARBA00063456"/>
    </source>
</evidence>
<comment type="subunit">
    <text evidence="9">Associates transiently with chloroplast polysomes.</text>
</comment>
<dbReference type="FunCoup" id="D8TNM0">
    <property type="interactions" value="623"/>
</dbReference>
<dbReference type="Pfam" id="PF00889">
    <property type="entry name" value="EF_TS"/>
    <property type="match status" value="2"/>
</dbReference>
<evidence type="ECO:0000256" key="12">
    <source>
        <dbReference type="HAMAP-Rule" id="MF_03135"/>
    </source>
</evidence>
<name>D8TNM0_VOLCA</name>
<evidence type="ECO:0000256" key="2">
    <source>
        <dbReference type="ARBA" id="ARBA00005532"/>
    </source>
</evidence>
<evidence type="ECO:0000256" key="11">
    <source>
        <dbReference type="ARBA" id="ARBA00065880"/>
    </source>
</evidence>
<evidence type="ECO:0000313" key="17">
    <source>
        <dbReference type="Proteomes" id="UP000001058"/>
    </source>
</evidence>
<dbReference type="SUPFAM" id="SSF50249">
    <property type="entry name" value="Nucleic acid-binding proteins"/>
    <property type="match status" value="1"/>
</dbReference>
<dbReference type="InParanoid" id="D8TNM0"/>
<dbReference type="GO" id="GO:0003729">
    <property type="term" value="F:mRNA binding"/>
    <property type="evidence" value="ECO:0007669"/>
    <property type="project" value="UniProtKB-ARBA"/>
</dbReference>
<evidence type="ECO:0000256" key="6">
    <source>
        <dbReference type="ARBA" id="ARBA00022768"/>
    </source>
</evidence>
<dbReference type="eggNOG" id="KOG1071">
    <property type="taxonomic scope" value="Eukaryota"/>
</dbReference>
<dbReference type="Pfam" id="PF25025">
    <property type="entry name" value="EF-Ts_N"/>
    <property type="match status" value="1"/>
</dbReference>
<dbReference type="InterPro" id="IPR012340">
    <property type="entry name" value="NA-bd_OB-fold"/>
</dbReference>
<dbReference type="InterPro" id="IPR003029">
    <property type="entry name" value="S1_domain"/>
</dbReference>
<dbReference type="GeneID" id="9621212"/>
<dbReference type="KEGG" id="vcn:VOLCADRAFT_120525"/>
<dbReference type="InterPro" id="IPR014039">
    <property type="entry name" value="Transl_elong_EFTs/EF1B_dimer"/>
</dbReference>
<evidence type="ECO:0000256" key="8">
    <source>
        <dbReference type="ARBA" id="ARBA00025453"/>
    </source>
</evidence>
<keyword evidence="7 12" id="KW-0648">Protein biosynthesis</keyword>
<evidence type="ECO:0000256" key="13">
    <source>
        <dbReference type="RuleBase" id="RU000642"/>
    </source>
</evidence>
<dbReference type="InterPro" id="IPR036402">
    <property type="entry name" value="EF-Ts_dimer_sf"/>
</dbReference>
<keyword evidence="6 12" id="KW-0251">Elongation factor</keyword>
<dbReference type="Pfam" id="PF00575">
    <property type="entry name" value="S1"/>
    <property type="match status" value="1"/>
</dbReference>
<dbReference type="InterPro" id="IPR001816">
    <property type="entry name" value="Transl_elong_EFTs/EF1B"/>
</dbReference>
<dbReference type="GO" id="GO:0070125">
    <property type="term" value="P:mitochondrial translational elongation"/>
    <property type="evidence" value="ECO:0007669"/>
    <property type="project" value="TreeGrafter"/>
</dbReference>
<dbReference type="PANTHER" id="PTHR11741">
    <property type="entry name" value="ELONGATION FACTOR TS"/>
    <property type="match status" value="1"/>
</dbReference>
<evidence type="ECO:0000256" key="1">
    <source>
        <dbReference type="ARBA" id="ARBA00004229"/>
    </source>
</evidence>
<dbReference type="NCBIfam" id="TIGR00116">
    <property type="entry name" value="tsf"/>
    <property type="match status" value="2"/>
</dbReference>
<dbReference type="SUPFAM" id="SSF54713">
    <property type="entry name" value="Elongation factor Ts (EF-Ts), dimerisation domain"/>
    <property type="match status" value="2"/>
</dbReference>
<comment type="subcellular location">
    <subcellularLocation>
        <location evidence="12">Mitochondrion</location>
    </subcellularLocation>
    <subcellularLocation>
        <location evidence="1">Plastid</location>
        <location evidence="1">Chloroplast</location>
    </subcellularLocation>
</comment>
<dbReference type="GO" id="GO:0005739">
    <property type="term" value="C:mitochondrion"/>
    <property type="evidence" value="ECO:0007669"/>
    <property type="project" value="UniProtKB-SubCell"/>
</dbReference>
<keyword evidence="4" id="KW-0934">Plastid</keyword>
<evidence type="ECO:0000256" key="5">
    <source>
        <dbReference type="ARBA" id="ARBA00022737"/>
    </source>
</evidence>
<gene>
    <name evidence="12" type="primary">EFTS</name>
    <name evidence="16" type="ORF">VOLCADRAFT_120525</name>
</gene>
<feature type="compositionally biased region" description="Basic and acidic residues" evidence="14">
    <location>
        <begin position="745"/>
        <end position="758"/>
    </location>
</feature>
<evidence type="ECO:0000256" key="7">
    <source>
        <dbReference type="ARBA" id="ARBA00022917"/>
    </source>
</evidence>
<dbReference type="Proteomes" id="UP000001058">
    <property type="component" value="Unassembled WGS sequence"/>
</dbReference>
<dbReference type="Gene3D" id="3.30.479.20">
    <property type="entry name" value="Elongation factor Ts, dimerisation domain"/>
    <property type="match status" value="2"/>
</dbReference>